<sequence length="224" mass="23496">MAREILAALRAAEADPTVHVLGLTGVGRFFCAGGDIHGIAEQLPANRPRYLRELATAAHDLALAIVRSRLIAVAGVNGAAAGAGLGLLLVSDWVLVSENARLVAAYSTIGLTPDTGVSFLLPRAVGHQRAVDLTLNGRRLTGVEAVEWGLANQSVPAADFAERLAQVEDGFLQGAVHALGPTKRLLRAPVIQDLETHLLAETHSIAELSANPDSVDLLDRYANG</sequence>
<dbReference type="SUPFAM" id="SSF52096">
    <property type="entry name" value="ClpP/crotonase"/>
    <property type="match status" value="1"/>
</dbReference>
<evidence type="ECO:0000313" key="5">
    <source>
        <dbReference type="Proteomes" id="UP000766570"/>
    </source>
</evidence>
<keyword evidence="3 4" id="KW-0413">Isomerase</keyword>
<dbReference type="EMBL" id="JAGIOE010000001">
    <property type="protein sequence ID" value="MBP2374346.1"/>
    <property type="molecule type" value="Genomic_DNA"/>
</dbReference>
<accession>A0ABS4WDS4</accession>
<keyword evidence="5" id="KW-1185">Reference proteome</keyword>
<evidence type="ECO:0000256" key="1">
    <source>
        <dbReference type="ARBA" id="ARBA00004275"/>
    </source>
</evidence>
<dbReference type="InterPro" id="IPR001753">
    <property type="entry name" value="Enoyl-CoA_hydra/iso"/>
</dbReference>
<dbReference type="InterPro" id="IPR029045">
    <property type="entry name" value="ClpP/crotonase-like_dom_sf"/>
</dbReference>
<gene>
    <name evidence="4" type="ORF">JOF46_002258</name>
</gene>
<protein>
    <submittedName>
        <fullName evidence="4">2-(1,2-epoxy-1,2-dihydrophenyl)acetyl-CoA isomerase</fullName>
        <ecNumber evidence="4">5.3.3.18</ecNumber>
    </submittedName>
</protein>
<dbReference type="InterPro" id="IPR051053">
    <property type="entry name" value="ECH/Chromodomain_protein"/>
</dbReference>
<dbReference type="EC" id="5.3.3.18" evidence="4"/>
<organism evidence="4 5">
    <name type="scientific">Paeniglutamicibacter psychrophenolicus</name>
    <dbReference type="NCBI Taxonomy" id="257454"/>
    <lineage>
        <taxon>Bacteria</taxon>
        <taxon>Bacillati</taxon>
        <taxon>Actinomycetota</taxon>
        <taxon>Actinomycetes</taxon>
        <taxon>Micrococcales</taxon>
        <taxon>Micrococcaceae</taxon>
        <taxon>Paeniglutamicibacter</taxon>
    </lineage>
</organism>
<keyword evidence="2" id="KW-0576">Peroxisome</keyword>
<dbReference type="Gene3D" id="3.90.226.10">
    <property type="entry name" value="2-enoyl-CoA Hydratase, Chain A, domain 1"/>
    <property type="match status" value="1"/>
</dbReference>
<evidence type="ECO:0000256" key="2">
    <source>
        <dbReference type="ARBA" id="ARBA00023140"/>
    </source>
</evidence>
<proteinExistence type="predicted"/>
<reference evidence="4 5" key="1">
    <citation type="submission" date="2021-03" db="EMBL/GenBank/DDBJ databases">
        <title>Sequencing the genomes of 1000 actinobacteria strains.</title>
        <authorList>
            <person name="Klenk H.-P."/>
        </authorList>
    </citation>
    <scope>NUCLEOTIDE SEQUENCE [LARGE SCALE GENOMIC DNA]</scope>
    <source>
        <strain evidence="4 5">DSM 15454</strain>
    </source>
</reference>
<name>A0ABS4WDS4_9MICC</name>
<evidence type="ECO:0000256" key="3">
    <source>
        <dbReference type="ARBA" id="ARBA00023235"/>
    </source>
</evidence>
<comment type="caution">
    <text evidence="4">The sequence shown here is derived from an EMBL/GenBank/DDBJ whole genome shotgun (WGS) entry which is preliminary data.</text>
</comment>
<dbReference type="PANTHER" id="PTHR43684:SF1">
    <property type="entry name" value="ENOYL-COA DELTA ISOMERASE 2"/>
    <property type="match status" value="1"/>
</dbReference>
<dbReference type="GO" id="GO:0016853">
    <property type="term" value="F:isomerase activity"/>
    <property type="evidence" value="ECO:0007669"/>
    <property type="project" value="UniProtKB-KW"/>
</dbReference>
<evidence type="ECO:0000313" key="4">
    <source>
        <dbReference type="EMBL" id="MBP2374346.1"/>
    </source>
</evidence>
<dbReference type="PANTHER" id="PTHR43684">
    <property type="match status" value="1"/>
</dbReference>
<dbReference type="CDD" id="cd06558">
    <property type="entry name" value="crotonase-like"/>
    <property type="match status" value="1"/>
</dbReference>
<dbReference type="Proteomes" id="UP000766570">
    <property type="component" value="Unassembled WGS sequence"/>
</dbReference>
<comment type="subcellular location">
    <subcellularLocation>
        <location evidence="1">Peroxisome</location>
    </subcellularLocation>
</comment>
<dbReference type="Pfam" id="PF00378">
    <property type="entry name" value="ECH_1"/>
    <property type="match status" value="1"/>
</dbReference>